<dbReference type="PANTHER" id="PTHR47332:SF6">
    <property type="entry name" value="SET DOMAIN-CONTAINING PROTEIN"/>
    <property type="match status" value="1"/>
</dbReference>
<dbReference type="InterPro" id="IPR053185">
    <property type="entry name" value="SET_domain_protein"/>
</dbReference>
<dbReference type="InParanoid" id="A0A0C3FPS0"/>
<dbReference type="AlphaFoldDB" id="A0A0C3FPS0"/>
<keyword evidence="3" id="KW-1185">Reference proteome</keyword>
<dbReference type="Pfam" id="PF00856">
    <property type="entry name" value="SET"/>
    <property type="match status" value="1"/>
</dbReference>
<dbReference type="SMART" id="SM00317">
    <property type="entry name" value="SET"/>
    <property type="match status" value="1"/>
</dbReference>
<organism evidence="2 3">
    <name type="scientific">Piloderma croceum (strain F 1598)</name>
    <dbReference type="NCBI Taxonomy" id="765440"/>
    <lineage>
        <taxon>Eukaryota</taxon>
        <taxon>Fungi</taxon>
        <taxon>Dikarya</taxon>
        <taxon>Basidiomycota</taxon>
        <taxon>Agaricomycotina</taxon>
        <taxon>Agaricomycetes</taxon>
        <taxon>Agaricomycetidae</taxon>
        <taxon>Atheliales</taxon>
        <taxon>Atheliaceae</taxon>
        <taxon>Piloderma</taxon>
    </lineage>
</organism>
<proteinExistence type="predicted"/>
<protein>
    <recommendedName>
        <fullName evidence="1">SET domain-containing protein</fullName>
    </recommendedName>
</protein>
<dbReference type="OrthoDB" id="265717at2759"/>
<dbReference type="InterPro" id="IPR001214">
    <property type="entry name" value="SET_dom"/>
</dbReference>
<dbReference type="PROSITE" id="PS50280">
    <property type="entry name" value="SET"/>
    <property type="match status" value="1"/>
</dbReference>
<evidence type="ECO:0000313" key="2">
    <source>
        <dbReference type="EMBL" id="KIM81176.1"/>
    </source>
</evidence>
<name>A0A0C3FPS0_PILCF</name>
<dbReference type="EMBL" id="KN833000">
    <property type="protein sequence ID" value="KIM81176.1"/>
    <property type="molecule type" value="Genomic_DNA"/>
</dbReference>
<dbReference type="STRING" id="765440.A0A0C3FPS0"/>
<dbReference type="PANTHER" id="PTHR47332">
    <property type="entry name" value="SET DOMAIN-CONTAINING PROTEIN 5"/>
    <property type="match status" value="1"/>
</dbReference>
<sequence length="254" mass="29018">MSLDFRARTQKLIFHDVEFDKFRGIMLLDESVLNLLPTKPFSLSQISHPTAFETCMTTNKGLAMFATRDIVAGEIIHSENPAVVVYPFLILNFDMTQSNVYRTLFDRLDSPIRDQLLALNTGELSTACCVEEGIVRNNGFAIMLPIPVMDHAPESLHSGVFLDISRCNHSCNPNAFHEWDLPSFSLSISARRHIRAGEEITVAYVDPDLPRDERREKLKYMYNFDCECEICAVEDKGRRVYCPLPSRVRQKLEI</sequence>
<dbReference type="CDD" id="cd20071">
    <property type="entry name" value="SET_SMYD"/>
    <property type="match status" value="1"/>
</dbReference>
<dbReference type="Proteomes" id="UP000054166">
    <property type="component" value="Unassembled WGS sequence"/>
</dbReference>
<gene>
    <name evidence="2" type="ORF">PILCRDRAFT_503829</name>
</gene>
<accession>A0A0C3FPS0</accession>
<reference evidence="3" key="2">
    <citation type="submission" date="2015-01" db="EMBL/GenBank/DDBJ databases">
        <title>Evolutionary Origins and Diversification of the Mycorrhizal Mutualists.</title>
        <authorList>
            <consortium name="DOE Joint Genome Institute"/>
            <consortium name="Mycorrhizal Genomics Consortium"/>
            <person name="Kohler A."/>
            <person name="Kuo A."/>
            <person name="Nagy L.G."/>
            <person name="Floudas D."/>
            <person name="Copeland A."/>
            <person name="Barry K.W."/>
            <person name="Cichocki N."/>
            <person name="Veneault-Fourrey C."/>
            <person name="LaButti K."/>
            <person name="Lindquist E.A."/>
            <person name="Lipzen A."/>
            <person name="Lundell T."/>
            <person name="Morin E."/>
            <person name="Murat C."/>
            <person name="Riley R."/>
            <person name="Ohm R."/>
            <person name="Sun H."/>
            <person name="Tunlid A."/>
            <person name="Henrissat B."/>
            <person name="Grigoriev I.V."/>
            <person name="Hibbett D.S."/>
            <person name="Martin F."/>
        </authorList>
    </citation>
    <scope>NUCLEOTIDE SEQUENCE [LARGE SCALE GENOMIC DNA]</scope>
    <source>
        <strain evidence="3">F 1598</strain>
    </source>
</reference>
<evidence type="ECO:0000259" key="1">
    <source>
        <dbReference type="PROSITE" id="PS50280"/>
    </source>
</evidence>
<dbReference type="InterPro" id="IPR046341">
    <property type="entry name" value="SET_dom_sf"/>
</dbReference>
<dbReference type="Gene3D" id="2.170.270.10">
    <property type="entry name" value="SET domain"/>
    <property type="match status" value="1"/>
</dbReference>
<reference evidence="2 3" key="1">
    <citation type="submission" date="2014-04" db="EMBL/GenBank/DDBJ databases">
        <authorList>
            <consortium name="DOE Joint Genome Institute"/>
            <person name="Kuo A."/>
            <person name="Tarkka M."/>
            <person name="Buscot F."/>
            <person name="Kohler A."/>
            <person name="Nagy L.G."/>
            <person name="Floudas D."/>
            <person name="Copeland A."/>
            <person name="Barry K.W."/>
            <person name="Cichocki N."/>
            <person name="Veneault-Fourrey C."/>
            <person name="LaButti K."/>
            <person name="Lindquist E.A."/>
            <person name="Lipzen A."/>
            <person name="Lundell T."/>
            <person name="Morin E."/>
            <person name="Murat C."/>
            <person name="Sun H."/>
            <person name="Tunlid A."/>
            <person name="Henrissat B."/>
            <person name="Grigoriev I.V."/>
            <person name="Hibbett D.S."/>
            <person name="Martin F."/>
            <person name="Nordberg H.P."/>
            <person name="Cantor M.N."/>
            <person name="Hua S.X."/>
        </authorList>
    </citation>
    <scope>NUCLEOTIDE SEQUENCE [LARGE SCALE GENOMIC DNA]</scope>
    <source>
        <strain evidence="2 3">F 1598</strain>
    </source>
</reference>
<dbReference type="SUPFAM" id="SSF82199">
    <property type="entry name" value="SET domain"/>
    <property type="match status" value="1"/>
</dbReference>
<evidence type="ECO:0000313" key="3">
    <source>
        <dbReference type="Proteomes" id="UP000054166"/>
    </source>
</evidence>
<feature type="domain" description="SET" evidence="1">
    <location>
        <begin position="39"/>
        <end position="205"/>
    </location>
</feature>
<dbReference type="HOGENOM" id="CLU_1094641_0_0_1"/>